<name>N8Y531_9GAMM</name>
<organism evidence="1 2">
    <name type="scientific">Acinetobacter schindleri NIPH 900</name>
    <dbReference type="NCBI Taxonomy" id="1217675"/>
    <lineage>
        <taxon>Bacteria</taxon>
        <taxon>Pseudomonadati</taxon>
        <taxon>Pseudomonadota</taxon>
        <taxon>Gammaproteobacteria</taxon>
        <taxon>Moraxellales</taxon>
        <taxon>Moraxellaceae</taxon>
        <taxon>Acinetobacter</taxon>
    </lineage>
</organism>
<dbReference type="HOGENOM" id="CLU_2406665_0_0_6"/>
<dbReference type="Proteomes" id="UP000018438">
    <property type="component" value="Unassembled WGS sequence"/>
</dbReference>
<gene>
    <name evidence="1" type="ORF">F965_00069</name>
</gene>
<proteinExistence type="predicted"/>
<evidence type="ECO:0000313" key="2">
    <source>
        <dbReference type="Proteomes" id="UP000018438"/>
    </source>
</evidence>
<evidence type="ECO:0000313" key="1">
    <source>
        <dbReference type="EMBL" id="ENV14723.1"/>
    </source>
</evidence>
<dbReference type="PATRIC" id="fig|1217675.3.peg.65"/>
<dbReference type="RefSeq" id="WP_004811472.1">
    <property type="nucleotide sequence ID" value="NZ_KB849446.1"/>
</dbReference>
<protein>
    <submittedName>
        <fullName evidence="1">Uncharacterized protein</fullName>
    </submittedName>
</protein>
<reference evidence="1 2" key="1">
    <citation type="submission" date="2013-02" db="EMBL/GenBank/DDBJ databases">
        <title>The Genome Sequence of Acinetobacter schindleri NIPH 900.</title>
        <authorList>
            <consortium name="The Broad Institute Genome Sequencing Platform"/>
            <consortium name="The Broad Institute Genome Sequencing Center for Infectious Disease"/>
            <person name="Cerqueira G."/>
            <person name="Feldgarden M."/>
            <person name="Courvalin P."/>
            <person name="Perichon B."/>
            <person name="Grillot-Courvalin C."/>
            <person name="Clermont D."/>
            <person name="Rocha E."/>
            <person name="Yoon E.-J."/>
            <person name="Nemec A."/>
            <person name="Walker B."/>
            <person name="Young S.K."/>
            <person name="Zeng Q."/>
            <person name="Gargeya S."/>
            <person name="Fitzgerald M."/>
            <person name="Haas B."/>
            <person name="Abouelleil A."/>
            <person name="Alvarado L."/>
            <person name="Arachchi H.M."/>
            <person name="Berlin A.M."/>
            <person name="Chapman S.B."/>
            <person name="Dewar J."/>
            <person name="Goldberg J."/>
            <person name="Griggs A."/>
            <person name="Gujja S."/>
            <person name="Hansen M."/>
            <person name="Howarth C."/>
            <person name="Imamovic A."/>
            <person name="Larimer J."/>
            <person name="McCowan C."/>
            <person name="Murphy C."/>
            <person name="Neiman D."/>
            <person name="Pearson M."/>
            <person name="Priest M."/>
            <person name="Roberts A."/>
            <person name="Saif S."/>
            <person name="Shea T."/>
            <person name="Sisk P."/>
            <person name="Sykes S."/>
            <person name="Wortman J."/>
            <person name="Nusbaum C."/>
            <person name="Birren B."/>
        </authorList>
    </citation>
    <scope>NUCLEOTIDE SEQUENCE [LARGE SCALE GENOMIC DNA]</scope>
    <source>
        <strain evidence="1 2">NIPH 900</strain>
    </source>
</reference>
<dbReference type="EMBL" id="APPI01000003">
    <property type="protein sequence ID" value="ENV14723.1"/>
    <property type="molecule type" value="Genomic_DNA"/>
</dbReference>
<keyword evidence="2" id="KW-1185">Reference proteome</keyword>
<sequence>MTAEFDQYIKSKYPRDYAALTARYPGQGMSELYPSEYAVWEHLQAQCQTKQAELDALKKQAIDRGQRFNEMVQKVRDLEYRMKQLQGGRHES</sequence>
<accession>N8Y531</accession>
<dbReference type="AlphaFoldDB" id="N8Y531"/>
<comment type="caution">
    <text evidence="1">The sequence shown here is derived from an EMBL/GenBank/DDBJ whole genome shotgun (WGS) entry which is preliminary data.</text>
</comment>